<dbReference type="PROSITE" id="PS52035">
    <property type="entry name" value="PEPTIDASE_M14"/>
    <property type="match status" value="1"/>
</dbReference>
<evidence type="ECO:0000256" key="8">
    <source>
        <dbReference type="ARBA" id="ARBA00022833"/>
    </source>
</evidence>
<dbReference type="InterPro" id="IPR033852">
    <property type="entry name" value="CBPC1/4"/>
</dbReference>
<dbReference type="Proteomes" id="UP000694888">
    <property type="component" value="Unplaced"/>
</dbReference>
<evidence type="ECO:0000256" key="7">
    <source>
        <dbReference type="ARBA" id="ARBA00022801"/>
    </source>
</evidence>
<keyword evidence="4" id="KW-0963">Cytoplasm</keyword>
<comment type="catalytic activity">
    <reaction evidence="10">
        <text>C-terminal L-alpha-aminoacyl-L-glutamyl-L-glutamyl-[tubulin] + H2O = C-terminal L-alpha-aminoacyl-L-glutamyl-[tubulin] + L-glutamate</text>
        <dbReference type="Rhea" id="RHEA:63792"/>
        <dbReference type="Rhea" id="RHEA-COMP:16435"/>
        <dbReference type="Rhea" id="RHEA-COMP:16436"/>
        <dbReference type="ChEBI" id="CHEBI:15377"/>
        <dbReference type="ChEBI" id="CHEBI:29985"/>
        <dbReference type="ChEBI" id="CHEBI:149555"/>
        <dbReference type="ChEBI" id="CHEBI:149556"/>
        <dbReference type="EC" id="3.4.17.24"/>
    </reaction>
    <physiologicalReaction direction="left-to-right" evidence="10">
        <dbReference type="Rhea" id="RHEA:63793"/>
    </physiologicalReaction>
</comment>
<dbReference type="InterPro" id="IPR050821">
    <property type="entry name" value="Cytosolic_carboxypeptidase"/>
</dbReference>
<dbReference type="Pfam" id="PF00246">
    <property type="entry name" value="Peptidase_M14"/>
    <property type="match status" value="1"/>
</dbReference>
<evidence type="ECO:0000256" key="11">
    <source>
        <dbReference type="ARBA" id="ARBA00026108"/>
    </source>
</evidence>
<dbReference type="InterPro" id="IPR011989">
    <property type="entry name" value="ARM-like"/>
</dbReference>
<dbReference type="PANTHER" id="PTHR12756">
    <property type="entry name" value="CYTOSOLIC CARBOXYPEPTIDASE"/>
    <property type="match status" value="1"/>
</dbReference>
<evidence type="ECO:0000256" key="13">
    <source>
        <dbReference type="SAM" id="MobiDB-lite"/>
    </source>
</evidence>
<evidence type="ECO:0000256" key="6">
    <source>
        <dbReference type="ARBA" id="ARBA00022723"/>
    </source>
</evidence>
<dbReference type="SUPFAM" id="SSF48371">
    <property type="entry name" value="ARM repeat"/>
    <property type="match status" value="2"/>
</dbReference>
<sequence length="1273" mass="144405">MSAAPAEPSDKLVDRNRLHYWVQHIAKVLSRNSKKLTLEDMQQIRYASAKLFQLVQQIEKPSKDSFMKQYSSVDTLITVLQIVSCEQTINNIVNIFIDCVGKIQPAKRATVLVNHGLTTVLFQMLKLAHTTEITFLEDTLIAIHVLLSRIGHKDRKFAVKARLHQSLMLTLNLVKSNFHNFRSLQPLLQVLKLYTNNSVNASYLGKNNSINIMFKVISACGKRHTVDLRLALENLSNMTKSKSNSARLIGMGGVPQLLTLHSEWQQMDTKHRNLSIRRAILLILRNITNLKSGRKAFVDADGIRILYESALEASDCRDMESLILLASVILRKCYPRNKLPIDSTLCPARFILPDSPNHIPECYSLPNYPDSDNREGLLPSKFGRVYDVVRNLIGGAVPVCSWQDGPQAEESDHSSMDEDDDVDSDDEEFRTDTEEPDDDQLDGLEPAERRTTEDLRMYDTFFPELFLNESSQPNILTSPAQSSTSDFTTARSQTFMSPPDVLGMRQTVSDVSLFDMYRKANMDFTTTSRYYQQAPSSCGRPATHSQTFVKGLERDEKSVSAINLKTGSSVISLELGPRPSATAAKSAKSLPKGKPKKRSVTVPKEKKGRKLSTSRADEIVPDTSSALNCTSFQECDDSDQGTLSSNEDLDGEFCEFIHDAQLYGQMAADTFSVHRFQKLAFPDLYGAKGHSKRMENLVSRKFGVQRMKIFEDIDRMIHEQYLVDRVVYDLDRIIAEAGDSYCGSKSNLSNRDELRVGYIDQHSEALKFNAQFECGNLRKVIQVRQHEYDLILSPDINSNHHHQWFYFEVSNMQSNVPYRFNIVNCEKLNSQFNFGMQPLMLSVMDSIQGNPCWTRVGNDICYYKNHFIRNPNTTGGVKGKSYYTATFTVTFEHSGDICYLSYHYPYTYTQLKTHLCQWEKTLDSNLIYFQNQVLCKTLGGNDVPVLTITAQPKGVDRESLEEFRSRPYIFLSGRVHPGESNASWIMKGTIDFLLSRKPQAQQAREMFIFKIVPMLNPDGVLNGNHRSSLVGEDLNRRWAKPCSILHPTIYHTKGLLLYLNMINKTPMVYCDYHGHSRRKNIFMYGCSPAQSWIANDTQNPVCTNGKMNDTSFKALPRLLHSSCPSFCQQNCSFVVERVKESTARVVVWRHIGVVKSYTMESSYCGCDQGKYKDMHMNTSMLEEMGHKFCETLVRLARLKGAYDQQMPNLDPDSGLTGAMAEEYGDDLAAGTSRVFQGKDDPLNMESLLNASESDDDDDDEDEEEEFDDDLLDQ</sequence>
<evidence type="ECO:0000259" key="14">
    <source>
        <dbReference type="PROSITE" id="PS52035"/>
    </source>
</evidence>
<accession>A0ABM0JEH2</accession>
<dbReference type="CDD" id="cd06906">
    <property type="entry name" value="M14_Nna1"/>
    <property type="match status" value="1"/>
</dbReference>
<keyword evidence="15" id="KW-1185">Reference proteome</keyword>
<evidence type="ECO:0000256" key="4">
    <source>
        <dbReference type="ARBA" id="ARBA00022490"/>
    </source>
</evidence>
<dbReference type="Pfam" id="PF25571">
    <property type="entry name" value="TPR_CCP1_N"/>
    <property type="match status" value="1"/>
</dbReference>
<dbReference type="InterPro" id="IPR000834">
    <property type="entry name" value="Peptidase_M14"/>
</dbReference>
<dbReference type="Pfam" id="PF18027">
    <property type="entry name" value="Pepdidase_M14_N"/>
    <property type="match status" value="1"/>
</dbReference>
<feature type="region of interest" description="Disordered" evidence="13">
    <location>
        <begin position="580"/>
        <end position="617"/>
    </location>
</feature>
<dbReference type="RefSeq" id="XP_005091885.1">
    <property type="nucleotide sequence ID" value="XM_005091828.3"/>
</dbReference>
<keyword evidence="7" id="KW-0378">Hydrolase</keyword>
<evidence type="ECO:0000256" key="9">
    <source>
        <dbReference type="ARBA" id="ARBA00023049"/>
    </source>
</evidence>
<feature type="compositionally biased region" description="Acidic residues" evidence="13">
    <location>
        <begin position="417"/>
        <end position="442"/>
    </location>
</feature>
<dbReference type="InterPro" id="IPR016024">
    <property type="entry name" value="ARM-type_fold"/>
</dbReference>
<dbReference type="Gene3D" id="1.25.10.10">
    <property type="entry name" value="Leucine-rich Repeat Variant"/>
    <property type="match status" value="1"/>
</dbReference>
<comment type="subcellular location">
    <subcellularLocation>
        <location evidence="2">Cytoplasm</location>
    </subcellularLocation>
</comment>
<feature type="active site" description="Proton donor/acceptor" evidence="12">
    <location>
        <position position="1160"/>
    </location>
</feature>
<keyword evidence="5" id="KW-0645">Protease</keyword>
<keyword evidence="8" id="KW-0862">Zinc</keyword>
<gene>
    <name evidence="16" type="primary">LOC101847472</name>
</gene>
<dbReference type="SUPFAM" id="SSF53187">
    <property type="entry name" value="Zn-dependent exopeptidases"/>
    <property type="match status" value="1"/>
</dbReference>
<comment type="cofactor">
    <cofactor evidence="1">
        <name>Zn(2+)</name>
        <dbReference type="ChEBI" id="CHEBI:29105"/>
    </cofactor>
</comment>
<evidence type="ECO:0000313" key="16">
    <source>
        <dbReference type="RefSeq" id="XP_005091885.1"/>
    </source>
</evidence>
<dbReference type="EC" id="3.4.17.24" evidence="11"/>
<dbReference type="GeneID" id="101847472"/>
<dbReference type="Gene3D" id="2.60.40.3120">
    <property type="match status" value="1"/>
</dbReference>
<reference evidence="16" key="1">
    <citation type="submission" date="2025-08" db="UniProtKB">
        <authorList>
            <consortium name="RefSeq"/>
        </authorList>
    </citation>
    <scope>IDENTIFICATION</scope>
</reference>
<protein>
    <recommendedName>
        <fullName evidence="11">tubulin-glutamate carboxypeptidase</fullName>
        <ecNumber evidence="11">3.4.17.24</ecNumber>
    </recommendedName>
</protein>
<dbReference type="InterPro" id="IPR040626">
    <property type="entry name" value="Pepdidase_M14_N"/>
</dbReference>
<name>A0ABM0JEH2_APLCA</name>
<feature type="compositionally biased region" description="Acidic residues" evidence="13">
    <location>
        <begin position="1252"/>
        <end position="1273"/>
    </location>
</feature>
<comment type="similarity">
    <text evidence="3 12">Belongs to the peptidase M14 family.</text>
</comment>
<evidence type="ECO:0000256" key="10">
    <source>
        <dbReference type="ARBA" id="ARBA00024524"/>
    </source>
</evidence>
<evidence type="ECO:0000256" key="3">
    <source>
        <dbReference type="ARBA" id="ARBA00005988"/>
    </source>
</evidence>
<keyword evidence="16" id="KW-0121">Carboxypeptidase</keyword>
<feature type="region of interest" description="Disordered" evidence="13">
    <location>
        <begin position="400"/>
        <end position="453"/>
    </location>
</feature>
<evidence type="ECO:0000256" key="1">
    <source>
        <dbReference type="ARBA" id="ARBA00001947"/>
    </source>
</evidence>
<dbReference type="Gene3D" id="3.40.630.10">
    <property type="entry name" value="Zn peptidases"/>
    <property type="match status" value="1"/>
</dbReference>
<evidence type="ECO:0000313" key="15">
    <source>
        <dbReference type="Proteomes" id="UP000694888"/>
    </source>
</evidence>
<keyword evidence="9" id="KW-0482">Metalloprotease</keyword>
<evidence type="ECO:0000256" key="12">
    <source>
        <dbReference type="PROSITE-ProRule" id="PRU01379"/>
    </source>
</evidence>
<dbReference type="PANTHER" id="PTHR12756:SF11">
    <property type="entry name" value="CYTOSOLIC CARBOXYPEPTIDASE 1"/>
    <property type="match status" value="1"/>
</dbReference>
<feature type="domain" description="Peptidase M14" evidence="14">
    <location>
        <begin position="904"/>
        <end position="1196"/>
    </location>
</feature>
<dbReference type="GO" id="GO:0004180">
    <property type="term" value="F:carboxypeptidase activity"/>
    <property type="evidence" value="ECO:0007669"/>
    <property type="project" value="UniProtKB-KW"/>
</dbReference>
<evidence type="ECO:0000256" key="5">
    <source>
        <dbReference type="ARBA" id="ARBA00022670"/>
    </source>
</evidence>
<proteinExistence type="inferred from homology"/>
<feature type="region of interest" description="Disordered" evidence="13">
    <location>
        <begin position="1230"/>
        <end position="1273"/>
    </location>
</feature>
<keyword evidence="6" id="KW-0479">Metal-binding</keyword>
<organism evidence="15 16">
    <name type="scientific">Aplysia californica</name>
    <name type="common">California sea hare</name>
    <dbReference type="NCBI Taxonomy" id="6500"/>
    <lineage>
        <taxon>Eukaryota</taxon>
        <taxon>Metazoa</taxon>
        <taxon>Spiralia</taxon>
        <taxon>Lophotrochozoa</taxon>
        <taxon>Mollusca</taxon>
        <taxon>Gastropoda</taxon>
        <taxon>Heterobranchia</taxon>
        <taxon>Euthyneura</taxon>
        <taxon>Tectipleura</taxon>
        <taxon>Aplysiida</taxon>
        <taxon>Aplysioidea</taxon>
        <taxon>Aplysiidae</taxon>
        <taxon>Aplysia</taxon>
    </lineage>
</organism>
<evidence type="ECO:0000256" key="2">
    <source>
        <dbReference type="ARBA" id="ARBA00004496"/>
    </source>
</evidence>